<name>A0A834GZ86_RHOSS</name>
<comment type="caution">
    <text evidence="1">The sequence shown here is derived from an EMBL/GenBank/DDBJ whole genome shotgun (WGS) entry which is preliminary data.</text>
</comment>
<dbReference type="PANTHER" id="PTHR33116:SF86">
    <property type="entry name" value="REVERSE TRANSCRIPTASE DOMAIN-CONTAINING PROTEIN"/>
    <property type="match status" value="1"/>
</dbReference>
<dbReference type="OrthoDB" id="1938246at2759"/>
<reference evidence="1" key="1">
    <citation type="submission" date="2019-11" db="EMBL/GenBank/DDBJ databases">
        <authorList>
            <person name="Liu Y."/>
            <person name="Hou J."/>
            <person name="Li T.-Q."/>
            <person name="Guan C.-H."/>
            <person name="Wu X."/>
            <person name="Wu H.-Z."/>
            <person name="Ling F."/>
            <person name="Zhang R."/>
            <person name="Shi X.-G."/>
            <person name="Ren J.-P."/>
            <person name="Chen E.-F."/>
            <person name="Sun J.-M."/>
        </authorList>
    </citation>
    <scope>NUCLEOTIDE SEQUENCE</scope>
    <source>
        <strain evidence="1">Adult_tree_wgs_1</strain>
        <tissue evidence="1">Leaves</tissue>
    </source>
</reference>
<gene>
    <name evidence="1" type="ORF">RHSIM_Rhsim04G0148900</name>
</gene>
<dbReference type="Proteomes" id="UP000626092">
    <property type="component" value="Unassembled WGS sequence"/>
</dbReference>
<sequence length="147" mass="16329">MNNSMLKPFTTGKIKAALFEMHPNKAPGYDDQDCEALSQILGSYEVASGQNVNKEKSSVFFSPNTHVQSQNFLSAKVGISMEANGAKYLGISVFLGSSKRDLFQYIKDRTTKHLQSYKESKVNQAGHEVLLKSVLLTHPNYAMSCFQ</sequence>
<evidence type="ECO:0000313" key="1">
    <source>
        <dbReference type="EMBL" id="KAF7144600.1"/>
    </source>
</evidence>
<organism evidence="1 2">
    <name type="scientific">Rhododendron simsii</name>
    <name type="common">Sims's rhododendron</name>
    <dbReference type="NCBI Taxonomy" id="118357"/>
    <lineage>
        <taxon>Eukaryota</taxon>
        <taxon>Viridiplantae</taxon>
        <taxon>Streptophyta</taxon>
        <taxon>Embryophyta</taxon>
        <taxon>Tracheophyta</taxon>
        <taxon>Spermatophyta</taxon>
        <taxon>Magnoliopsida</taxon>
        <taxon>eudicotyledons</taxon>
        <taxon>Gunneridae</taxon>
        <taxon>Pentapetalae</taxon>
        <taxon>asterids</taxon>
        <taxon>Ericales</taxon>
        <taxon>Ericaceae</taxon>
        <taxon>Ericoideae</taxon>
        <taxon>Rhodoreae</taxon>
        <taxon>Rhododendron</taxon>
    </lineage>
</organism>
<accession>A0A834GZ86</accession>
<protein>
    <submittedName>
        <fullName evidence="1">Uncharacterized protein</fullName>
    </submittedName>
</protein>
<dbReference type="PANTHER" id="PTHR33116">
    <property type="entry name" value="REVERSE TRANSCRIPTASE ZINC-BINDING DOMAIN-CONTAINING PROTEIN-RELATED-RELATED"/>
    <property type="match status" value="1"/>
</dbReference>
<proteinExistence type="predicted"/>
<keyword evidence="2" id="KW-1185">Reference proteome</keyword>
<dbReference type="AlphaFoldDB" id="A0A834GZ86"/>
<dbReference type="EMBL" id="WJXA01000004">
    <property type="protein sequence ID" value="KAF7144600.1"/>
    <property type="molecule type" value="Genomic_DNA"/>
</dbReference>
<evidence type="ECO:0000313" key="2">
    <source>
        <dbReference type="Proteomes" id="UP000626092"/>
    </source>
</evidence>